<dbReference type="InterPro" id="IPR000209">
    <property type="entry name" value="Peptidase_S8/S53_dom"/>
</dbReference>
<evidence type="ECO:0000259" key="15">
    <source>
        <dbReference type="Pfam" id="PF00082"/>
    </source>
</evidence>
<evidence type="ECO:0000313" key="20">
    <source>
        <dbReference type="Proteomes" id="UP001187192"/>
    </source>
</evidence>
<evidence type="ECO:0000313" key="19">
    <source>
        <dbReference type="EMBL" id="GMN34969.1"/>
    </source>
</evidence>
<dbReference type="Pfam" id="PF17766">
    <property type="entry name" value="fn3_6"/>
    <property type="match status" value="1"/>
</dbReference>
<feature type="domain" description="PA" evidence="16">
    <location>
        <begin position="338"/>
        <end position="427"/>
    </location>
</feature>
<evidence type="ECO:0000256" key="5">
    <source>
        <dbReference type="ARBA" id="ARBA00022525"/>
    </source>
</evidence>
<dbReference type="GO" id="GO:0048731">
    <property type="term" value="P:system development"/>
    <property type="evidence" value="ECO:0007669"/>
    <property type="project" value="UniProtKB-ARBA"/>
</dbReference>
<dbReference type="PROSITE" id="PS51892">
    <property type="entry name" value="SUBTILASE"/>
    <property type="match status" value="1"/>
</dbReference>
<protein>
    <submittedName>
        <fullName evidence="19">Uncharacterized protein</fullName>
    </submittedName>
</protein>
<evidence type="ECO:0000256" key="6">
    <source>
        <dbReference type="ARBA" id="ARBA00022670"/>
    </source>
</evidence>
<keyword evidence="5" id="KW-0964">Secreted</keyword>
<keyword evidence="11" id="KW-0325">Glycoprotein</keyword>
<feature type="domain" description="Subtilisin-like protease fibronectin type-III" evidence="18">
    <location>
        <begin position="627"/>
        <end position="726"/>
    </location>
</feature>
<dbReference type="PROSITE" id="PS00138">
    <property type="entry name" value="SUBTILASE_SER"/>
    <property type="match status" value="1"/>
</dbReference>
<name>A0AA87ZKJ0_FICCA</name>
<dbReference type="GO" id="GO:0048046">
    <property type="term" value="C:apoplast"/>
    <property type="evidence" value="ECO:0007669"/>
    <property type="project" value="UniProtKB-SubCell"/>
</dbReference>
<dbReference type="Pfam" id="PF00082">
    <property type="entry name" value="Peptidase_S8"/>
    <property type="match status" value="1"/>
</dbReference>
<dbReference type="InterPro" id="IPR037045">
    <property type="entry name" value="S8pro/Inhibitor_I9_sf"/>
</dbReference>
<feature type="active site" description="Charge relay system" evidence="12 13">
    <location>
        <position position="104"/>
    </location>
</feature>
<evidence type="ECO:0000256" key="11">
    <source>
        <dbReference type="ARBA" id="ARBA00023180"/>
    </source>
</evidence>
<dbReference type="FunFam" id="3.40.50.200:FF:000006">
    <property type="entry name" value="Subtilisin-like protease SBT1.5"/>
    <property type="match status" value="1"/>
</dbReference>
<evidence type="ECO:0000256" key="10">
    <source>
        <dbReference type="ARBA" id="ARBA00023145"/>
    </source>
</evidence>
<dbReference type="Proteomes" id="UP001187192">
    <property type="component" value="Unassembled WGS sequence"/>
</dbReference>
<evidence type="ECO:0000256" key="4">
    <source>
        <dbReference type="ARBA" id="ARBA00022523"/>
    </source>
</evidence>
<dbReference type="SUPFAM" id="SSF52743">
    <property type="entry name" value="Subtilisin-like"/>
    <property type="match status" value="1"/>
</dbReference>
<evidence type="ECO:0000256" key="13">
    <source>
        <dbReference type="PROSITE-ProRule" id="PRU01240"/>
    </source>
</evidence>
<dbReference type="Gene3D" id="2.60.40.2310">
    <property type="match status" value="1"/>
</dbReference>
<dbReference type="GO" id="GO:0006508">
    <property type="term" value="P:proteolysis"/>
    <property type="evidence" value="ECO:0007669"/>
    <property type="project" value="UniProtKB-KW"/>
</dbReference>
<sequence length="748" mass="79658">MDKSVKPAVFHDHSHWYHSCLRSVTNKADMLYTYNKVIHGFSAMITDKEADFLRNQPGVVSVVPENIYELHTTRTPDFLGLTGKNAALFPAPDKVSDIVIGVLDSGIWPELKSYDDAGLGPVPSSWKGKCEVGKNFSSSSCNRKLIGARFFSRGYEKRLGHPVDETVESNSPRDDTGHGTHTSTIAAGSAVADASLLGYASGTARGMANTARIAAYKVCWLGGCFGSDVIAGVDQAIEDGVDLISMSLGGASKDYHSDNFAIATFTAVSNGILVSASAGNSGPHKQTLTNVAPWMTTVGAGTLDRDFLAYVRLGNGREYKGVGIYLGESVLSDKVFVPIVYGGGASTDPVNGAFCLPGTLDPKKVAGKIVICHRDKNSRVGKGQAVKDAGGVGMIFTNAEESYGEELLADVHIVPTAAVSLEKGNEIKRYVDSVANPTATIVIKGTVLEVQPSPIVAAFSSRGPNSVTPEILKPDVIAPGVNILAGWTGALGPTGLAVDNRRVNFNIRSGTSMSCPHVSGVAALLKAAHPEWSPAAIKSALMTTAYSTYKNGETIQDVVTTSPATPFDFGAGHVDPAAALDPGLVYDTTVDNYISFLCALGYTAKQIKTITRRDFTCDAKKKYRVGDLNYPSFAVNLKATPGNVSQTVTYTRTLTNVGATATYKVSVSKVDAVNILVRPNSLRFRSANEKKSYTITFTARSMPSSTTRFARLEWSDGKHVVGSPIALSWSNLDFNIERPDDLFHRAAV</sequence>
<organism evidence="19 20">
    <name type="scientific">Ficus carica</name>
    <name type="common">Common fig</name>
    <dbReference type="NCBI Taxonomy" id="3494"/>
    <lineage>
        <taxon>Eukaryota</taxon>
        <taxon>Viridiplantae</taxon>
        <taxon>Streptophyta</taxon>
        <taxon>Embryophyta</taxon>
        <taxon>Tracheophyta</taxon>
        <taxon>Spermatophyta</taxon>
        <taxon>Magnoliopsida</taxon>
        <taxon>eudicotyledons</taxon>
        <taxon>Gunneridae</taxon>
        <taxon>Pentapetalae</taxon>
        <taxon>rosids</taxon>
        <taxon>fabids</taxon>
        <taxon>Rosales</taxon>
        <taxon>Moraceae</taxon>
        <taxon>Ficeae</taxon>
        <taxon>Ficus</taxon>
    </lineage>
</organism>
<comment type="function">
    <text evidence="1">Required for arbuscular mycorrhiza (AM) development during AM symbiosis with AM fungi (e.g. Glomeromycota intraradices).</text>
</comment>
<dbReference type="InterPro" id="IPR015500">
    <property type="entry name" value="Peptidase_S8_subtilisin-rel"/>
</dbReference>
<evidence type="ECO:0000256" key="8">
    <source>
        <dbReference type="ARBA" id="ARBA00022801"/>
    </source>
</evidence>
<evidence type="ECO:0000259" key="18">
    <source>
        <dbReference type="Pfam" id="PF17766"/>
    </source>
</evidence>
<evidence type="ECO:0000256" key="9">
    <source>
        <dbReference type="ARBA" id="ARBA00022825"/>
    </source>
</evidence>
<dbReference type="Gene3D" id="3.30.70.80">
    <property type="entry name" value="Peptidase S8 propeptide/proteinase inhibitor I9"/>
    <property type="match status" value="1"/>
</dbReference>
<accession>A0AA87ZKJ0</accession>
<dbReference type="Gene3D" id="3.50.30.30">
    <property type="match status" value="1"/>
</dbReference>
<comment type="similarity">
    <text evidence="3 13">Belongs to the peptidase S8 family.</text>
</comment>
<keyword evidence="4" id="KW-0052">Apoplast</keyword>
<evidence type="ECO:0000256" key="12">
    <source>
        <dbReference type="PIRSR" id="PIRSR615500-1"/>
    </source>
</evidence>
<keyword evidence="7" id="KW-0732">Signal</keyword>
<dbReference type="Gene3D" id="3.40.50.200">
    <property type="entry name" value="Peptidase S8/S53 domain"/>
    <property type="match status" value="1"/>
</dbReference>
<dbReference type="GO" id="GO:0009609">
    <property type="term" value="P:response to symbiotic bacterium"/>
    <property type="evidence" value="ECO:0007669"/>
    <property type="project" value="UniProtKB-ARBA"/>
</dbReference>
<evidence type="ECO:0000256" key="14">
    <source>
        <dbReference type="SAM" id="MobiDB-lite"/>
    </source>
</evidence>
<gene>
    <name evidence="19" type="ORF">TIFTF001_005003</name>
</gene>
<feature type="region of interest" description="Disordered" evidence="14">
    <location>
        <begin position="161"/>
        <end position="183"/>
    </location>
</feature>
<keyword evidence="10" id="KW-0865">Zymogen</keyword>
<dbReference type="FunFam" id="2.60.40.2310:FF:000001">
    <property type="entry name" value="Subtilisin-like protease SBT1.5"/>
    <property type="match status" value="1"/>
</dbReference>
<dbReference type="Pfam" id="PF05922">
    <property type="entry name" value="Inhibitor_I9"/>
    <property type="match status" value="1"/>
</dbReference>
<feature type="active site" description="Charge relay system" evidence="12 13">
    <location>
        <position position="512"/>
    </location>
</feature>
<dbReference type="GO" id="GO:0009610">
    <property type="term" value="P:response to symbiotic fungus"/>
    <property type="evidence" value="ECO:0007669"/>
    <property type="project" value="UniProtKB-ARBA"/>
</dbReference>
<dbReference type="GO" id="GO:0004252">
    <property type="term" value="F:serine-type endopeptidase activity"/>
    <property type="evidence" value="ECO:0007669"/>
    <property type="project" value="UniProtKB-UniRule"/>
</dbReference>
<comment type="caution">
    <text evidence="19">The sequence shown here is derived from an EMBL/GenBank/DDBJ whole genome shotgun (WGS) entry which is preliminary data.</text>
</comment>
<feature type="domain" description="Peptidase S8/S53" evidence="15">
    <location>
        <begin position="97"/>
        <end position="571"/>
    </location>
</feature>
<dbReference type="InterPro" id="IPR036852">
    <property type="entry name" value="Peptidase_S8/S53_dom_sf"/>
</dbReference>
<dbReference type="Pfam" id="PF02225">
    <property type="entry name" value="PA"/>
    <property type="match status" value="1"/>
</dbReference>
<comment type="subcellular location">
    <subcellularLocation>
        <location evidence="2">Secreted</location>
        <location evidence="2">Extracellular space</location>
        <location evidence="2">Apoplast</location>
    </subcellularLocation>
</comment>
<keyword evidence="6 13" id="KW-0645">Protease</keyword>
<keyword evidence="9 13" id="KW-0720">Serine protease</keyword>
<proteinExistence type="inferred from homology"/>
<evidence type="ECO:0000256" key="2">
    <source>
        <dbReference type="ARBA" id="ARBA00004271"/>
    </source>
</evidence>
<feature type="active site" description="Charge relay system" evidence="12 13">
    <location>
        <position position="178"/>
    </location>
</feature>
<dbReference type="InterPro" id="IPR034197">
    <property type="entry name" value="Peptidases_S8_3"/>
</dbReference>
<evidence type="ECO:0000259" key="16">
    <source>
        <dbReference type="Pfam" id="PF02225"/>
    </source>
</evidence>
<dbReference type="FunFam" id="3.50.30.30:FF:000005">
    <property type="entry name" value="subtilisin-like protease SBT1.5"/>
    <property type="match status" value="1"/>
</dbReference>
<dbReference type="CDD" id="cd02120">
    <property type="entry name" value="PA_subtilisin_like"/>
    <property type="match status" value="1"/>
</dbReference>
<dbReference type="CDD" id="cd04852">
    <property type="entry name" value="Peptidases_S8_3"/>
    <property type="match status" value="1"/>
</dbReference>
<dbReference type="AlphaFoldDB" id="A0AA87ZKJ0"/>
<dbReference type="InterPro" id="IPR003137">
    <property type="entry name" value="PA_domain"/>
</dbReference>
<dbReference type="PRINTS" id="PR00723">
    <property type="entry name" value="SUBTILISIN"/>
</dbReference>
<feature type="domain" description="Inhibitor I9" evidence="17">
    <location>
        <begin position="1"/>
        <end position="71"/>
    </location>
</feature>
<evidence type="ECO:0000259" key="17">
    <source>
        <dbReference type="Pfam" id="PF05922"/>
    </source>
</evidence>
<keyword evidence="20" id="KW-1185">Reference proteome</keyword>
<dbReference type="InterPro" id="IPR023828">
    <property type="entry name" value="Peptidase_S8_Ser-AS"/>
</dbReference>
<evidence type="ECO:0000256" key="1">
    <source>
        <dbReference type="ARBA" id="ARBA00002076"/>
    </source>
</evidence>
<evidence type="ECO:0000256" key="3">
    <source>
        <dbReference type="ARBA" id="ARBA00011073"/>
    </source>
</evidence>
<dbReference type="FunFam" id="3.30.70.80:FF:000003">
    <property type="entry name" value="Subtilisin-like protease SBT1.9"/>
    <property type="match status" value="1"/>
</dbReference>
<dbReference type="InterPro" id="IPR041469">
    <property type="entry name" value="Subtilisin-like_FN3"/>
</dbReference>
<keyword evidence="8 13" id="KW-0378">Hydrolase</keyword>
<dbReference type="EMBL" id="BTGU01000005">
    <property type="protein sequence ID" value="GMN34969.1"/>
    <property type="molecule type" value="Genomic_DNA"/>
</dbReference>
<dbReference type="InterPro" id="IPR045051">
    <property type="entry name" value="SBT"/>
</dbReference>
<evidence type="ECO:0000256" key="7">
    <source>
        <dbReference type="ARBA" id="ARBA00022729"/>
    </source>
</evidence>
<reference evidence="19" key="1">
    <citation type="submission" date="2023-07" db="EMBL/GenBank/DDBJ databases">
        <title>draft genome sequence of fig (Ficus carica).</title>
        <authorList>
            <person name="Takahashi T."/>
            <person name="Nishimura K."/>
        </authorList>
    </citation>
    <scope>NUCLEOTIDE SEQUENCE</scope>
</reference>
<dbReference type="PANTHER" id="PTHR10795">
    <property type="entry name" value="PROPROTEIN CONVERTASE SUBTILISIN/KEXIN"/>
    <property type="match status" value="1"/>
</dbReference>
<dbReference type="InterPro" id="IPR010259">
    <property type="entry name" value="S8pro/Inhibitor_I9"/>
</dbReference>